<dbReference type="RefSeq" id="WP_206870035.1">
    <property type="nucleotide sequence ID" value="NZ_BMBA01000002.1"/>
</dbReference>
<proteinExistence type="predicted"/>
<dbReference type="Proteomes" id="UP000663802">
    <property type="component" value="Unassembled WGS sequence"/>
</dbReference>
<keyword evidence="2" id="KW-1185">Reference proteome</keyword>
<name>A0ABQ1EAI7_9CLOT</name>
<gene>
    <name evidence="1" type="ORF">CSC2_22640</name>
</gene>
<comment type="caution">
    <text evidence="1">The sequence shown here is derived from an EMBL/GenBank/DDBJ whole genome shotgun (WGS) entry which is preliminary data.</text>
</comment>
<reference evidence="1 2" key="1">
    <citation type="journal article" date="2021" name="Int. J. Syst. Evol. Microbiol.">
        <title>Clostridium zeae sp. nov., isolated from corn silage.</title>
        <authorList>
            <person name="Kobayashi H."/>
            <person name="Tanizawa Y."/>
            <person name="Yagura M."/>
            <person name="Sakamoto M."/>
            <person name="Ohkuma M."/>
            <person name="Tohno M."/>
        </authorList>
    </citation>
    <scope>NUCLEOTIDE SEQUENCE [LARGE SCALE GENOMIC DNA]</scope>
    <source>
        <strain evidence="1 2">CSC2</strain>
    </source>
</reference>
<evidence type="ECO:0000313" key="2">
    <source>
        <dbReference type="Proteomes" id="UP000663802"/>
    </source>
</evidence>
<protein>
    <submittedName>
        <fullName evidence="1">Uncharacterized protein</fullName>
    </submittedName>
</protein>
<sequence length="125" mass="13735">MKNRIKLLIGGLTCSLMIGIAVQANISWGGKATPLTHGMMANSYSKNTNDTSFYRVTADLTFSDPSYNTIYHEPAHNSYVDSSGNANASTGDITVYTNVAHVSSYHVWYTRSGDDPAEVTYHEYN</sequence>
<accession>A0ABQ1EAI7</accession>
<dbReference type="EMBL" id="BMBA01000002">
    <property type="protein sequence ID" value="GFZ31738.1"/>
    <property type="molecule type" value="Genomic_DNA"/>
</dbReference>
<evidence type="ECO:0000313" key="1">
    <source>
        <dbReference type="EMBL" id="GFZ31738.1"/>
    </source>
</evidence>
<organism evidence="1 2">
    <name type="scientific">Clostridium zeae</name>
    <dbReference type="NCBI Taxonomy" id="2759022"/>
    <lineage>
        <taxon>Bacteria</taxon>
        <taxon>Bacillati</taxon>
        <taxon>Bacillota</taxon>
        <taxon>Clostridia</taxon>
        <taxon>Eubacteriales</taxon>
        <taxon>Clostridiaceae</taxon>
        <taxon>Clostridium</taxon>
    </lineage>
</organism>